<dbReference type="PaxDb" id="272620-KPN_01397"/>
<sequence>MFDVAIIKWLVNAWRVSSLLEYGVNATYPVVVVSSKLPDYTTG</sequence>
<dbReference type="EMBL" id="CP000647">
    <property type="protein sequence ID" value="ABR76829.1"/>
    <property type="molecule type" value="Genomic_DNA"/>
</dbReference>
<accession>A6T8A8</accession>
<reference evidence="1 2" key="2">
    <citation type="submission" date="2006-09" db="EMBL/GenBank/DDBJ databases">
        <authorList>
            <consortium name="The Klebsiella pneumonia Genome Sequencing Project"/>
            <person name="McClelland M."/>
            <person name="Sanderson E.K."/>
            <person name="Spieth J."/>
            <person name="Clifton W.S."/>
            <person name="Latreille P."/>
            <person name="Sabo A."/>
            <person name="Pepin K."/>
            <person name="Bhonagiri V."/>
            <person name="Porwollik S."/>
            <person name="Ali J."/>
            <person name="Wilson R.K."/>
        </authorList>
    </citation>
    <scope>NUCLEOTIDE SEQUENCE [LARGE SCALE GENOMIC DNA]</scope>
    <source>
        <strain evidence="2">ATCC 700721 / MGH 78578</strain>
    </source>
</reference>
<gene>
    <name evidence="1" type="ORF">KPN_01397</name>
</gene>
<dbReference type="AlphaFoldDB" id="A6T8A8"/>
<protein>
    <submittedName>
        <fullName evidence="1">Uncharacterized protein</fullName>
    </submittedName>
</protein>
<dbReference type="STRING" id="272620.KPN_01397"/>
<reference evidence="1 2" key="1">
    <citation type="journal article" date="2001" name="Nature">
        <title>Complete genome sequence of Salmonella enterica serovar Typhimurium LT2.</title>
        <authorList>
            <person name="McClelland M."/>
            <person name="Sanderson K.E."/>
            <person name="Spieth J."/>
            <person name="Clifton S.W."/>
            <person name="Latreille P."/>
            <person name="Courtney L."/>
            <person name="Porwollik S."/>
            <person name="Ali J."/>
            <person name="Dante M."/>
            <person name="Du F."/>
            <person name="Hou S."/>
            <person name="Layman D."/>
            <person name="Leonard S."/>
            <person name="Nguyen C."/>
            <person name="Scott K."/>
            <person name="Holmes A."/>
            <person name="Grewal N."/>
            <person name="Mulvaney E."/>
            <person name="Ryan E."/>
            <person name="Sun H."/>
            <person name="Florea L."/>
            <person name="Miller W."/>
            <person name="Stoneking T."/>
            <person name="Nhan M."/>
            <person name="Waterston R."/>
            <person name="Wilson R.K."/>
        </authorList>
    </citation>
    <scope>NUCLEOTIDE SEQUENCE [LARGE SCALE GENOMIC DNA]</scope>
    <source>
        <strain evidence="2">ATCC 700721 / MGH 78578</strain>
    </source>
</reference>
<name>A6T8A8_KLEP7</name>
<proteinExistence type="predicted"/>
<dbReference type="KEGG" id="kpn:KPN_01397"/>
<dbReference type="HOGENOM" id="CLU_3234872_0_0_6"/>
<evidence type="ECO:0000313" key="1">
    <source>
        <dbReference type="EMBL" id="ABR76829.1"/>
    </source>
</evidence>
<dbReference type="Proteomes" id="UP000000265">
    <property type="component" value="Chromosome"/>
</dbReference>
<dbReference type="EnsemblBacteria" id="ABR76829">
    <property type="protein sequence ID" value="ABR76829"/>
    <property type="gene ID" value="KPN_01397"/>
</dbReference>
<organism evidence="1 2">
    <name type="scientific">Klebsiella pneumoniae subsp. pneumoniae (strain ATCC 700721 / MGH 78578)</name>
    <dbReference type="NCBI Taxonomy" id="272620"/>
    <lineage>
        <taxon>Bacteria</taxon>
        <taxon>Pseudomonadati</taxon>
        <taxon>Pseudomonadota</taxon>
        <taxon>Gammaproteobacteria</taxon>
        <taxon>Enterobacterales</taxon>
        <taxon>Enterobacteriaceae</taxon>
        <taxon>Klebsiella/Raoultella group</taxon>
        <taxon>Klebsiella</taxon>
        <taxon>Klebsiella pneumoniae complex</taxon>
    </lineage>
</organism>
<evidence type="ECO:0000313" key="2">
    <source>
        <dbReference type="Proteomes" id="UP000000265"/>
    </source>
</evidence>